<dbReference type="OrthoDB" id="1306375at2759"/>
<reference evidence="3" key="1">
    <citation type="submission" date="2019-12" db="EMBL/GenBank/DDBJ databases">
        <authorList>
            <person name="Scholes J."/>
        </authorList>
    </citation>
    <scope>NUCLEOTIDE SEQUENCE</scope>
</reference>
<evidence type="ECO:0000313" key="3">
    <source>
        <dbReference type="EMBL" id="CAA0827625.1"/>
    </source>
</evidence>
<proteinExistence type="predicted"/>
<accession>A0A9N7NDG8</accession>
<feature type="domain" description="DUF1985" evidence="2">
    <location>
        <begin position="114"/>
        <end position="245"/>
    </location>
</feature>
<evidence type="ECO:0000259" key="2">
    <source>
        <dbReference type="Pfam" id="PF09331"/>
    </source>
</evidence>
<dbReference type="InterPro" id="IPR015410">
    <property type="entry name" value="DUF1985"/>
</dbReference>
<evidence type="ECO:0000256" key="1">
    <source>
        <dbReference type="SAM" id="MobiDB-lite"/>
    </source>
</evidence>
<feature type="region of interest" description="Disordered" evidence="1">
    <location>
        <begin position="1"/>
        <end position="40"/>
    </location>
</feature>
<comment type="caution">
    <text evidence="3">The sequence shown here is derived from an EMBL/GenBank/DDBJ whole genome shotgun (WGS) entry which is preliminary data.</text>
</comment>
<keyword evidence="4" id="KW-1185">Reference proteome</keyword>
<feature type="compositionally biased region" description="Acidic residues" evidence="1">
    <location>
        <begin position="31"/>
        <end position="40"/>
    </location>
</feature>
<evidence type="ECO:0000313" key="4">
    <source>
        <dbReference type="Proteomes" id="UP001153555"/>
    </source>
</evidence>
<dbReference type="Proteomes" id="UP001153555">
    <property type="component" value="Unassembled WGS sequence"/>
</dbReference>
<dbReference type="AlphaFoldDB" id="A0A9N7NDG8"/>
<gene>
    <name evidence="3" type="ORF">SHERM_23320</name>
</gene>
<dbReference type="PANTHER" id="PTHR48449:SF1">
    <property type="entry name" value="DUF1985 DOMAIN-CONTAINING PROTEIN"/>
    <property type="match status" value="1"/>
</dbReference>
<dbReference type="Pfam" id="PF09331">
    <property type="entry name" value="DUF1985"/>
    <property type="match status" value="1"/>
</dbReference>
<dbReference type="EMBL" id="CACSLK010027752">
    <property type="protein sequence ID" value="CAA0827625.1"/>
    <property type="molecule type" value="Genomic_DNA"/>
</dbReference>
<dbReference type="PANTHER" id="PTHR48449">
    <property type="entry name" value="DUF1985 DOMAIN-CONTAINING PROTEIN"/>
    <property type="match status" value="1"/>
</dbReference>
<name>A0A9N7NDG8_STRHE</name>
<organism evidence="3 4">
    <name type="scientific">Striga hermonthica</name>
    <name type="common">Purple witchweed</name>
    <name type="synonym">Buchnera hermonthica</name>
    <dbReference type="NCBI Taxonomy" id="68872"/>
    <lineage>
        <taxon>Eukaryota</taxon>
        <taxon>Viridiplantae</taxon>
        <taxon>Streptophyta</taxon>
        <taxon>Embryophyta</taxon>
        <taxon>Tracheophyta</taxon>
        <taxon>Spermatophyta</taxon>
        <taxon>Magnoliopsida</taxon>
        <taxon>eudicotyledons</taxon>
        <taxon>Gunneridae</taxon>
        <taxon>Pentapetalae</taxon>
        <taxon>asterids</taxon>
        <taxon>lamiids</taxon>
        <taxon>Lamiales</taxon>
        <taxon>Orobanchaceae</taxon>
        <taxon>Buchnereae</taxon>
        <taxon>Striga</taxon>
    </lineage>
</organism>
<sequence>MTPDTKNKRVRRNRVEAKIVETPKNQQQSDSDFDIHDEEESNSSEEWELLIPNPKPMHIKIINSNDNSKADCAINDIKNSLTEGQLDMFKKTVFGKFLNIPHCKFQTQLVNMLLLREVNQRRSDEVWINFAGKVLRFGIEEFALISGMKCIGSTKKLSVQQVSDGLFDTYFAGFRLSRNYIRSQFLSKVWKNDEDAVKLAKLHLLANFLLGAQDTLLLDRRYLDIIDSSECDEFPWGTEVFEYTIHYLKKTLHNRRAMHTRKDDVNDYLFRCYGFILALQIWFFEICDTADGLICSRIVGEDMPRMVKWEVKGCYNRLFIDRHFMNLSHDKFNNLSPTDFEKSNLHLDGFFKKKNQFLLDDDSSSNGPTHIQSEILNRLDEMGQKQTEMANEIGMLKNMFMEFSTRSATDFAMLKQLILGGNLGATVPNDETGGATNIDVDTSHPDPKNEDAVNRLNADDVDAQVGQDTDLGHDPKGTEEAVYQLNADVDVDNFSPINTQFLAEIDRATEAITKSRSIDKEKKPVGHGLSLNERIGLKSEPVKLSQLSSQPSFDAITKDLHPLQPSRDVHPTKMEKGVVVLTKNAKPVVLNPVVVGLKKRNVVKQSCPFNVPFWKNVFDGETEDFLRWLRMGHLQTFRKISEHE</sequence>
<protein>
    <recommendedName>
        <fullName evidence="2">DUF1985 domain-containing protein</fullName>
    </recommendedName>
</protein>